<comment type="caution">
    <text evidence="1">The sequence shown here is derived from an EMBL/GenBank/DDBJ whole genome shotgun (WGS) entry which is preliminary data.</text>
</comment>
<dbReference type="GO" id="GO:0019901">
    <property type="term" value="F:protein kinase binding"/>
    <property type="evidence" value="ECO:0007669"/>
    <property type="project" value="InterPro"/>
</dbReference>
<proteinExistence type="predicted"/>
<name>A0A8S1TN26_9CILI</name>
<dbReference type="Pfam" id="PF08613">
    <property type="entry name" value="Cyclin"/>
    <property type="match status" value="1"/>
</dbReference>
<dbReference type="EMBL" id="CAJJDO010000023">
    <property type="protein sequence ID" value="CAD8152419.1"/>
    <property type="molecule type" value="Genomic_DNA"/>
</dbReference>
<protein>
    <recommendedName>
        <fullName evidence="3">Cyclin</fullName>
    </recommendedName>
</protein>
<dbReference type="PANTHER" id="PTHR15615">
    <property type="match status" value="1"/>
</dbReference>
<evidence type="ECO:0000313" key="1">
    <source>
        <dbReference type="EMBL" id="CAD8152419.1"/>
    </source>
</evidence>
<organism evidence="1 2">
    <name type="scientific">Paramecium pentaurelia</name>
    <dbReference type="NCBI Taxonomy" id="43138"/>
    <lineage>
        <taxon>Eukaryota</taxon>
        <taxon>Sar</taxon>
        <taxon>Alveolata</taxon>
        <taxon>Ciliophora</taxon>
        <taxon>Intramacronucleata</taxon>
        <taxon>Oligohymenophorea</taxon>
        <taxon>Peniculida</taxon>
        <taxon>Parameciidae</taxon>
        <taxon>Paramecium</taxon>
    </lineage>
</organism>
<dbReference type="Proteomes" id="UP000689195">
    <property type="component" value="Unassembled WGS sequence"/>
</dbReference>
<dbReference type="PANTHER" id="PTHR15615:SF108">
    <property type="entry name" value="PROTEIN CNPPD1"/>
    <property type="match status" value="1"/>
</dbReference>
<dbReference type="OrthoDB" id="337735at2759"/>
<dbReference type="AlphaFoldDB" id="A0A8S1TN26"/>
<dbReference type="InterPro" id="IPR013922">
    <property type="entry name" value="Cyclin_PHO80-like"/>
</dbReference>
<sequence>MINQIKIRNNKKYKKSANYQMYINKIAKIIKKLIRGQKQLLHIDQFLDINKEKLNENIESLQNKEEIRLMSYEILILKQYLLMQRHNQLLITIANILDEIIKETDTLEIEQDSISYFHASKAPSITLFNYLQRIAKYTHCSEECFVIALIYLDKLQEKHPYLVLNSKCIHRFLLTSMVIAIKFQDDDYYKNEYYAKVGGVSVKEIFVLEQTFLELMDYELFIDEHHYLIYEKKLLEYGEIEMP</sequence>
<evidence type="ECO:0000313" key="2">
    <source>
        <dbReference type="Proteomes" id="UP000689195"/>
    </source>
</evidence>
<dbReference type="CDD" id="cd20558">
    <property type="entry name" value="CYCLIN_ScPCL7-like"/>
    <property type="match status" value="1"/>
</dbReference>
<keyword evidence="2" id="KW-1185">Reference proteome</keyword>
<evidence type="ECO:0008006" key="3">
    <source>
        <dbReference type="Google" id="ProtNLM"/>
    </source>
</evidence>
<gene>
    <name evidence="1" type="ORF">PPENT_87.1.T0230042</name>
</gene>
<reference evidence="1" key="1">
    <citation type="submission" date="2021-01" db="EMBL/GenBank/DDBJ databases">
        <authorList>
            <consortium name="Genoscope - CEA"/>
            <person name="William W."/>
        </authorList>
    </citation>
    <scope>NUCLEOTIDE SEQUENCE</scope>
</reference>
<accession>A0A8S1TN26</accession>